<dbReference type="GO" id="GO:0008360">
    <property type="term" value="P:regulation of cell shape"/>
    <property type="evidence" value="ECO:0007669"/>
    <property type="project" value="InterPro"/>
</dbReference>
<organism evidence="2 3">
    <name type="scientific">Merluccius polli</name>
    <name type="common">Benguela hake</name>
    <name type="synonym">Merluccius cadenati</name>
    <dbReference type="NCBI Taxonomy" id="89951"/>
    <lineage>
        <taxon>Eukaryota</taxon>
        <taxon>Metazoa</taxon>
        <taxon>Chordata</taxon>
        <taxon>Craniata</taxon>
        <taxon>Vertebrata</taxon>
        <taxon>Euteleostomi</taxon>
        <taxon>Actinopterygii</taxon>
        <taxon>Neopterygii</taxon>
        <taxon>Teleostei</taxon>
        <taxon>Neoteleostei</taxon>
        <taxon>Acanthomorphata</taxon>
        <taxon>Zeiogadaria</taxon>
        <taxon>Gadariae</taxon>
        <taxon>Gadiformes</taxon>
        <taxon>Gadoidei</taxon>
        <taxon>Merlucciidae</taxon>
        <taxon>Merluccius</taxon>
    </lineage>
</organism>
<dbReference type="GO" id="GO:0016020">
    <property type="term" value="C:membrane"/>
    <property type="evidence" value="ECO:0007669"/>
    <property type="project" value="InterPro"/>
</dbReference>
<protein>
    <submittedName>
        <fullName evidence="2">Palmdelphin</fullName>
    </submittedName>
</protein>
<accession>A0AA47N7G3</accession>
<evidence type="ECO:0000256" key="1">
    <source>
        <dbReference type="ARBA" id="ARBA00023054"/>
    </source>
</evidence>
<dbReference type="AlphaFoldDB" id="A0AA47N7G3"/>
<dbReference type="Proteomes" id="UP001174136">
    <property type="component" value="Unassembled WGS sequence"/>
</dbReference>
<comment type="caution">
    <text evidence="2">The sequence shown here is derived from an EMBL/GenBank/DDBJ whole genome shotgun (WGS) entry which is preliminary data.</text>
</comment>
<name>A0AA47N7G3_MERPO</name>
<dbReference type="GO" id="GO:0005737">
    <property type="term" value="C:cytoplasm"/>
    <property type="evidence" value="ECO:0007669"/>
    <property type="project" value="TreeGrafter"/>
</dbReference>
<evidence type="ECO:0000313" key="3">
    <source>
        <dbReference type="Proteomes" id="UP001174136"/>
    </source>
</evidence>
<sequence length="214" mass="24415">MEESELLKERLQAITDKRRVQEDIAKKRRLIEEEKLQLQYIKKKALRDQWLMDGLSPQTEEDQEAQRLLAQEEQEQSVQLQSNIHRVSISGTAGETLGEDDPGWAGGILSPGWRDSISQLGLEELEEGVPEWLDLPYCHHDPNGEAFLEEELSIWYVHPMADKSVCGPFEEASNSIWSTLAVRCLKKVPGSASRRALYWHCFSAADNLISLDQK</sequence>
<evidence type="ECO:0000313" key="2">
    <source>
        <dbReference type="EMBL" id="KAK0153075.1"/>
    </source>
</evidence>
<dbReference type="PANTHER" id="PTHR46881:SF2">
    <property type="entry name" value="PALMDELPHIN ISOFORM X1"/>
    <property type="match status" value="1"/>
</dbReference>
<dbReference type="PANTHER" id="PTHR46881">
    <property type="entry name" value="PALMDELPHIN"/>
    <property type="match status" value="1"/>
</dbReference>
<dbReference type="EMBL" id="JAOPHQ010000868">
    <property type="protein sequence ID" value="KAK0153075.1"/>
    <property type="molecule type" value="Genomic_DNA"/>
</dbReference>
<gene>
    <name evidence="2" type="primary">PALMD</name>
    <name evidence="2" type="ORF">N1851_005244</name>
</gene>
<reference evidence="2" key="1">
    <citation type="journal article" date="2023" name="Front. Mar. Sci.">
        <title>A new Merluccius polli reference genome to investigate the effects of global change in West African waters.</title>
        <authorList>
            <person name="Mateo J.L."/>
            <person name="Blanco-Fernandez C."/>
            <person name="Garcia-Vazquez E."/>
            <person name="Machado-Schiaffino G."/>
        </authorList>
    </citation>
    <scope>NUCLEOTIDE SEQUENCE</scope>
    <source>
        <strain evidence="2">C29</strain>
        <tissue evidence="2">Fin</tissue>
    </source>
</reference>
<dbReference type="Pfam" id="PF03285">
    <property type="entry name" value="Paralemmin"/>
    <property type="match status" value="1"/>
</dbReference>
<keyword evidence="3" id="KW-1185">Reference proteome</keyword>
<dbReference type="InterPro" id="IPR004965">
    <property type="entry name" value="Paralemmin"/>
</dbReference>
<proteinExistence type="predicted"/>
<keyword evidence="1" id="KW-0175">Coiled coil</keyword>